<sequence length="80" mass="8930">MTTRPAQTPILVRPLDAAFNTDANKERAGRFWGGDVERSSGEELLDDDEAREDGVWSDDEAKEELGFAEEMNDIEEAELA</sequence>
<dbReference type="Proteomes" id="UP001186974">
    <property type="component" value="Unassembled WGS sequence"/>
</dbReference>
<evidence type="ECO:0000313" key="2">
    <source>
        <dbReference type="Proteomes" id="UP001186974"/>
    </source>
</evidence>
<evidence type="ECO:0000313" key="1">
    <source>
        <dbReference type="EMBL" id="KAK3079346.1"/>
    </source>
</evidence>
<keyword evidence="2" id="KW-1185">Reference proteome</keyword>
<comment type="caution">
    <text evidence="1">The sequence shown here is derived from an EMBL/GenBank/DDBJ whole genome shotgun (WGS) entry which is preliminary data.</text>
</comment>
<organism evidence="1 2">
    <name type="scientific">Coniosporium uncinatum</name>
    <dbReference type="NCBI Taxonomy" id="93489"/>
    <lineage>
        <taxon>Eukaryota</taxon>
        <taxon>Fungi</taxon>
        <taxon>Dikarya</taxon>
        <taxon>Ascomycota</taxon>
        <taxon>Pezizomycotina</taxon>
        <taxon>Dothideomycetes</taxon>
        <taxon>Dothideomycetes incertae sedis</taxon>
        <taxon>Coniosporium</taxon>
    </lineage>
</organism>
<name>A0ACC3DRH1_9PEZI</name>
<reference evidence="1" key="1">
    <citation type="submission" date="2024-09" db="EMBL/GenBank/DDBJ databases">
        <title>Black Yeasts Isolated from many extreme environments.</title>
        <authorList>
            <person name="Coleine C."/>
            <person name="Stajich J.E."/>
            <person name="Selbmann L."/>
        </authorList>
    </citation>
    <scope>NUCLEOTIDE SEQUENCE</scope>
    <source>
        <strain evidence="1">CCFEE 5737</strain>
    </source>
</reference>
<dbReference type="EMBL" id="JAWDJW010001204">
    <property type="protein sequence ID" value="KAK3079346.1"/>
    <property type="molecule type" value="Genomic_DNA"/>
</dbReference>
<proteinExistence type="predicted"/>
<accession>A0ACC3DRH1</accession>
<gene>
    <name evidence="1" type="ORF">LTS18_005089</name>
</gene>
<protein>
    <submittedName>
        <fullName evidence="1">Uncharacterized protein</fullName>
    </submittedName>
</protein>